<dbReference type="InterPro" id="IPR036388">
    <property type="entry name" value="WH-like_DNA-bd_sf"/>
</dbReference>
<dbReference type="NCBIfam" id="NF033788">
    <property type="entry name" value="HTH_metalloreg"/>
    <property type="match status" value="1"/>
</dbReference>
<dbReference type="InterPro" id="IPR036390">
    <property type="entry name" value="WH_DNA-bd_sf"/>
</dbReference>
<protein>
    <submittedName>
        <fullName evidence="5">ArsR family transcriptional regulator</fullName>
    </submittedName>
</protein>
<keyword evidence="2" id="KW-0238">DNA-binding</keyword>
<dbReference type="GO" id="GO:0003677">
    <property type="term" value="F:DNA binding"/>
    <property type="evidence" value="ECO:0007669"/>
    <property type="project" value="UniProtKB-KW"/>
</dbReference>
<reference evidence="5" key="1">
    <citation type="submission" date="2017-11" db="EMBL/GenBank/DDBJ databases">
        <title>Three new genomes from thermophilic consortium.</title>
        <authorList>
            <person name="Quaggio R."/>
            <person name="Amgarten D."/>
            <person name="Setubal J.C."/>
        </authorList>
    </citation>
    <scope>NUCLEOTIDE SEQUENCE</scope>
    <source>
        <strain evidence="5">ZCTH01-B2</strain>
    </source>
</reference>
<accession>A0A953IF57</accession>
<dbReference type="SUPFAM" id="SSF46785">
    <property type="entry name" value="Winged helix' DNA-binding domain"/>
    <property type="match status" value="1"/>
</dbReference>
<name>A0A953IF57_SYMTR</name>
<dbReference type="SMART" id="SM00418">
    <property type="entry name" value="HTH_ARSR"/>
    <property type="match status" value="1"/>
</dbReference>
<organism evidence="5 6">
    <name type="scientific">Symbiobacterium thermophilum</name>
    <dbReference type="NCBI Taxonomy" id="2734"/>
    <lineage>
        <taxon>Bacteria</taxon>
        <taxon>Bacillati</taxon>
        <taxon>Bacillota</taxon>
        <taxon>Clostridia</taxon>
        <taxon>Eubacteriales</taxon>
        <taxon>Symbiobacteriaceae</taxon>
        <taxon>Symbiobacterium</taxon>
    </lineage>
</organism>
<dbReference type="InterPro" id="IPR051081">
    <property type="entry name" value="HTH_MetalResp_TranReg"/>
</dbReference>
<evidence type="ECO:0000256" key="2">
    <source>
        <dbReference type="ARBA" id="ARBA00023125"/>
    </source>
</evidence>
<proteinExistence type="predicted"/>
<dbReference type="Pfam" id="PF01022">
    <property type="entry name" value="HTH_5"/>
    <property type="match status" value="1"/>
</dbReference>
<feature type="domain" description="HTH arsR-type" evidence="4">
    <location>
        <begin position="24"/>
        <end position="118"/>
    </location>
</feature>
<dbReference type="Proteomes" id="UP000732377">
    <property type="component" value="Unassembled WGS sequence"/>
</dbReference>
<dbReference type="AlphaFoldDB" id="A0A953IF57"/>
<dbReference type="GO" id="GO:0003700">
    <property type="term" value="F:DNA-binding transcription factor activity"/>
    <property type="evidence" value="ECO:0007669"/>
    <property type="project" value="InterPro"/>
</dbReference>
<dbReference type="PANTHER" id="PTHR33154:SF18">
    <property type="entry name" value="ARSENICAL RESISTANCE OPERON REPRESSOR"/>
    <property type="match status" value="1"/>
</dbReference>
<keyword evidence="1" id="KW-0805">Transcription regulation</keyword>
<evidence type="ECO:0000259" key="4">
    <source>
        <dbReference type="PROSITE" id="PS50987"/>
    </source>
</evidence>
<dbReference type="InterPro" id="IPR011991">
    <property type="entry name" value="ArsR-like_HTH"/>
</dbReference>
<evidence type="ECO:0000313" key="5">
    <source>
        <dbReference type="EMBL" id="MBY6277345.1"/>
    </source>
</evidence>
<dbReference type="PROSITE" id="PS50987">
    <property type="entry name" value="HTH_ARSR_2"/>
    <property type="match status" value="1"/>
</dbReference>
<comment type="caution">
    <text evidence="5">The sequence shown here is derived from an EMBL/GenBank/DDBJ whole genome shotgun (WGS) entry which is preliminary data.</text>
</comment>
<evidence type="ECO:0000313" key="6">
    <source>
        <dbReference type="Proteomes" id="UP000732377"/>
    </source>
</evidence>
<sequence>MIIATGDKFLCNWLSYRRWDTVEQDRRIFEMQARLCQVLASPKRLEILYTLKDQEMTAGELAKAVDVTMPNLSQHLSLMKQHGLVESRKEGLNMYYRVASHQILETLASVRKVLVEQLAKQSKLLEQVQ</sequence>
<dbReference type="InterPro" id="IPR001845">
    <property type="entry name" value="HTH_ArsR_DNA-bd_dom"/>
</dbReference>
<keyword evidence="3" id="KW-0804">Transcription</keyword>
<gene>
    <name evidence="5" type="ORF">CWE10_14255</name>
</gene>
<evidence type="ECO:0000256" key="1">
    <source>
        <dbReference type="ARBA" id="ARBA00023015"/>
    </source>
</evidence>
<evidence type="ECO:0000256" key="3">
    <source>
        <dbReference type="ARBA" id="ARBA00023163"/>
    </source>
</evidence>
<dbReference type="PANTHER" id="PTHR33154">
    <property type="entry name" value="TRANSCRIPTIONAL REGULATOR, ARSR FAMILY"/>
    <property type="match status" value="1"/>
</dbReference>
<dbReference type="CDD" id="cd00090">
    <property type="entry name" value="HTH_ARSR"/>
    <property type="match status" value="1"/>
</dbReference>
<dbReference type="PRINTS" id="PR00778">
    <property type="entry name" value="HTHARSR"/>
</dbReference>
<dbReference type="EMBL" id="PIUK01000167">
    <property type="protein sequence ID" value="MBY6277345.1"/>
    <property type="molecule type" value="Genomic_DNA"/>
</dbReference>
<dbReference type="Gene3D" id="1.10.10.10">
    <property type="entry name" value="Winged helix-like DNA-binding domain superfamily/Winged helix DNA-binding domain"/>
    <property type="match status" value="1"/>
</dbReference>